<organism evidence="1 2">
    <name type="scientific">Alloyangia pacifica</name>
    <dbReference type="NCBI Taxonomy" id="311180"/>
    <lineage>
        <taxon>Bacteria</taxon>
        <taxon>Pseudomonadati</taxon>
        <taxon>Pseudomonadota</taxon>
        <taxon>Alphaproteobacteria</taxon>
        <taxon>Rhodobacterales</taxon>
        <taxon>Roseobacteraceae</taxon>
        <taxon>Alloyangia</taxon>
    </lineage>
</organism>
<accession>A0A1I6PNY5</accession>
<gene>
    <name evidence="1" type="ORF">SAMN04488050_101671</name>
</gene>
<sequence>MEDHYSTTAEEMEPDIADVRDGRYVGYPDAPASLQDYRPRGSGFSFGPDTRTFDCTIGRFTSFSMLQLYDGHLSLEVSVPEYGKVILLNDVPRPIRRPDDDSSFYAPLCGHEANTYVSLLKHATGPAAMAIGTGLTDHHVLYIGYGRPDIHPDDLRLLRPLLALTDYQLGKRGLRIRWHGMAEDGYYIDFGKC</sequence>
<proteinExistence type="predicted"/>
<evidence type="ECO:0000313" key="2">
    <source>
        <dbReference type="Proteomes" id="UP000199392"/>
    </source>
</evidence>
<evidence type="ECO:0000313" key="1">
    <source>
        <dbReference type="EMBL" id="SFS41904.1"/>
    </source>
</evidence>
<name>A0A1I6PNY5_9RHOB</name>
<dbReference type="Proteomes" id="UP000199392">
    <property type="component" value="Unassembled WGS sequence"/>
</dbReference>
<reference evidence="2" key="1">
    <citation type="submission" date="2016-10" db="EMBL/GenBank/DDBJ databases">
        <authorList>
            <person name="Varghese N."/>
            <person name="Submissions S."/>
        </authorList>
    </citation>
    <scope>NUCLEOTIDE SEQUENCE [LARGE SCALE GENOMIC DNA]</scope>
    <source>
        <strain evidence="2">DSM 26894</strain>
    </source>
</reference>
<keyword evidence="2" id="KW-1185">Reference proteome</keyword>
<dbReference type="AlphaFoldDB" id="A0A1I6PNY5"/>
<dbReference type="RefSeq" id="WP_092421748.1">
    <property type="nucleotide sequence ID" value="NZ_FNCL01000002.1"/>
</dbReference>
<protein>
    <submittedName>
        <fullName evidence="1">Uncharacterized protein</fullName>
    </submittedName>
</protein>
<dbReference type="EMBL" id="FOZW01000001">
    <property type="protein sequence ID" value="SFS41904.1"/>
    <property type="molecule type" value="Genomic_DNA"/>
</dbReference>